<dbReference type="Gene3D" id="1.20.1060.20">
    <property type="match status" value="1"/>
</dbReference>
<sequence length="139" mass="15485">MEMSKKSLSHGQHEGDRTAYEDAQKKMYDIQLKIGTKTSGFDCLKEQEALIPLEQAASQKVSELVSFIEAEKSQESVLKIVQAKEMNEIKVKYDVAISTACPGLDYIVVETTIAAQACVELLRRKNLGVAIFGRYLVLN</sequence>
<dbReference type="SUPFAM" id="SSF75553">
    <property type="entry name" value="Smc hinge domain"/>
    <property type="match status" value="1"/>
</dbReference>
<comment type="caution">
    <text evidence="2">The sequence shown here is derived from an EMBL/GenBank/DDBJ whole genome shotgun (WGS) entry which is preliminary data.</text>
</comment>
<proteinExistence type="predicted"/>
<dbReference type="InterPro" id="IPR010935">
    <property type="entry name" value="SMC_hinge"/>
</dbReference>
<dbReference type="GO" id="GO:0005524">
    <property type="term" value="F:ATP binding"/>
    <property type="evidence" value="ECO:0007669"/>
    <property type="project" value="InterPro"/>
</dbReference>
<name>A0A7J0EMM0_9ERIC</name>
<dbReference type="GO" id="GO:0051276">
    <property type="term" value="P:chromosome organization"/>
    <property type="evidence" value="ECO:0007669"/>
    <property type="project" value="InterPro"/>
</dbReference>
<dbReference type="GO" id="GO:0005694">
    <property type="term" value="C:chromosome"/>
    <property type="evidence" value="ECO:0007669"/>
    <property type="project" value="InterPro"/>
</dbReference>
<protein>
    <submittedName>
        <fullName evidence="2">Structural maintenance of chromosome 3</fullName>
    </submittedName>
</protein>
<feature type="domain" description="SMC hinge" evidence="1">
    <location>
        <begin position="86"/>
        <end position="132"/>
    </location>
</feature>
<gene>
    <name evidence="2" type="ORF">Acr_05g0013720</name>
</gene>
<dbReference type="EMBL" id="BJWL01000005">
    <property type="protein sequence ID" value="GFY87733.1"/>
    <property type="molecule type" value="Genomic_DNA"/>
</dbReference>
<evidence type="ECO:0000259" key="1">
    <source>
        <dbReference type="Pfam" id="PF06470"/>
    </source>
</evidence>
<reference evidence="2 3" key="1">
    <citation type="submission" date="2019-07" db="EMBL/GenBank/DDBJ databases">
        <title>De Novo Assembly of kiwifruit Actinidia rufa.</title>
        <authorList>
            <person name="Sugita-Konishi S."/>
            <person name="Sato K."/>
            <person name="Mori E."/>
            <person name="Abe Y."/>
            <person name="Kisaki G."/>
            <person name="Hamano K."/>
            <person name="Suezawa K."/>
            <person name="Otani M."/>
            <person name="Fukuda T."/>
            <person name="Manabe T."/>
            <person name="Gomi K."/>
            <person name="Tabuchi M."/>
            <person name="Akimitsu K."/>
            <person name="Kataoka I."/>
        </authorList>
    </citation>
    <scope>NUCLEOTIDE SEQUENCE [LARGE SCALE GENOMIC DNA]</scope>
    <source>
        <strain evidence="3">cv. Fuchu</strain>
    </source>
</reference>
<dbReference type="OrthoDB" id="1734411at2759"/>
<evidence type="ECO:0000313" key="3">
    <source>
        <dbReference type="Proteomes" id="UP000585474"/>
    </source>
</evidence>
<keyword evidence="3" id="KW-1185">Reference proteome</keyword>
<dbReference type="InterPro" id="IPR036277">
    <property type="entry name" value="SMC_hinge_sf"/>
</dbReference>
<evidence type="ECO:0000313" key="2">
    <source>
        <dbReference type="EMBL" id="GFY87733.1"/>
    </source>
</evidence>
<dbReference type="AlphaFoldDB" id="A0A7J0EMM0"/>
<organism evidence="2 3">
    <name type="scientific">Actinidia rufa</name>
    <dbReference type="NCBI Taxonomy" id="165716"/>
    <lineage>
        <taxon>Eukaryota</taxon>
        <taxon>Viridiplantae</taxon>
        <taxon>Streptophyta</taxon>
        <taxon>Embryophyta</taxon>
        <taxon>Tracheophyta</taxon>
        <taxon>Spermatophyta</taxon>
        <taxon>Magnoliopsida</taxon>
        <taxon>eudicotyledons</taxon>
        <taxon>Gunneridae</taxon>
        <taxon>Pentapetalae</taxon>
        <taxon>asterids</taxon>
        <taxon>Ericales</taxon>
        <taxon>Actinidiaceae</taxon>
        <taxon>Actinidia</taxon>
    </lineage>
</organism>
<accession>A0A7J0EMM0</accession>
<dbReference type="Pfam" id="PF06470">
    <property type="entry name" value="SMC_hinge"/>
    <property type="match status" value="1"/>
</dbReference>
<dbReference type="Proteomes" id="UP000585474">
    <property type="component" value="Unassembled WGS sequence"/>
</dbReference>